<accession>A0A7C1W105</accession>
<name>A0A7C1W105_9GAMM</name>
<evidence type="ECO:0000313" key="1">
    <source>
        <dbReference type="EMBL" id="HEC74804.1"/>
    </source>
</evidence>
<organism evidence="1">
    <name type="scientific">Methylophaga aminisulfidivorans</name>
    <dbReference type="NCBI Taxonomy" id="230105"/>
    <lineage>
        <taxon>Bacteria</taxon>
        <taxon>Pseudomonadati</taxon>
        <taxon>Pseudomonadota</taxon>
        <taxon>Gammaproteobacteria</taxon>
        <taxon>Thiotrichales</taxon>
        <taxon>Piscirickettsiaceae</taxon>
        <taxon>Methylophaga</taxon>
    </lineage>
</organism>
<reference evidence="1" key="1">
    <citation type="journal article" date="2020" name="mSystems">
        <title>Genome- and Community-Level Interaction Insights into Carbon Utilization and Element Cycling Functions of Hydrothermarchaeota in Hydrothermal Sediment.</title>
        <authorList>
            <person name="Zhou Z."/>
            <person name="Liu Y."/>
            <person name="Xu W."/>
            <person name="Pan J."/>
            <person name="Luo Z.H."/>
            <person name="Li M."/>
        </authorList>
    </citation>
    <scope>NUCLEOTIDE SEQUENCE [LARGE SCALE GENOMIC DNA]</scope>
    <source>
        <strain evidence="1">HyVt-380</strain>
    </source>
</reference>
<protein>
    <submittedName>
        <fullName evidence="1">Uncharacterized protein</fullName>
    </submittedName>
</protein>
<dbReference type="Proteomes" id="UP000886384">
    <property type="component" value="Unassembled WGS sequence"/>
</dbReference>
<dbReference type="AlphaFoldDB" id="A0A7C1W105"/>
<comment type="caution">
    <text evidence="1">The sequence shown here is derived from an EMBL/GenBank/DDBJ whole genome shotgun (WGS) entry which is preliminary data.</text>
</comment>
<proteinExistence type="predicted"/>
<dbReference type="EMBL" id="DRHY01000233">
    <property type="protein sequence ID" value="HEC74804.1"/>
    <property type="molecule type" value="Genomic_DNA"/>
</dbReference>
<sequence>MPPVVFGVNIDRRRLISDLRAQVAEVKRLRNLKGDIINSATVARAGGSIPLFPFLDRGTKPHIIVAASGSALASDETNPRPLEHPVKVVAHPGSAPHDISARVFSFFVTRMRERFFGQSPGAVSRRKDEIIRAELIRSIFVRVLKDTKRFAAQITPSNWKSVKRSYEIRLGGRRVS</sequence>
<gene>
    <name evidence="1" type="ORF">ENI26_10615</name>
</gene>